<sequence length="112" mass="12300">MQCRAWRSVWCSTAALEGFRRMSNEFAIGWDSGAKACSQHRGARPKHPVGLLGCRRGSGRKSKGVTDSAQREQVEGPGDIGNAGIQWAMLVCRLNWPNPTLPACVERLLDSF</sequence>
<evidence type="ECO:0000313" key="2">
    <source>
        <dbReference type="EMBL" id="QSS62290.1"/>
    </source>
</evidence>
<dbReference type="AlphaFoldDB" id="A0A8A1MAN0"/>
<evidence type="ECO:0000313" key="3">
    <source>
        <dbReference type="Proteomes" id="UP000663671"/>
    </source>
</evidence>
<proteinExistence type="predicted"/>
<organism evidence="2 3">
    <name type="scientific">Ajellomyces capsulatus</name>
    <name type="common">Darling's disease fungus</name>
    <name type="synonym">Histoplasma capsulatum</name>
    <dbReference type="NCBI Taxonomy" id="5037"/>
    <lineage>
        <taxon>Eukaryota</taxon>
        <taxon>Fungi</taxon>
        <taxon>Dikarya</taxon>
        <taxon>Ascomycota</taxon>
        <taxon>Pezizomycotina</taxon>
        <taxon>Eurotiomycetes</taxon>
        <taxon>Eurotiomycetidae</taxon>
        <taxon>Onygenales</taxon>
        <taxon>Ajellomycetaceae</taxon>
        <taxon>Histoplasma</taxon>
    </lineage>
</organism>
<dbReference type="EMBL" id="CP069111">
    <property type="protein sequence ID" value="QSS62290.1"/>
    <property type="molecule type" value="Genomic_DNA"/>
</dbReference>
<feature type="region of interest" description="Disordered" evidence="1">
    <location>
        <begin position="55"/>
        <end position="77"/>
    </location>
</feature>
<protein>
    <submittedName>
        <fullName evidence="2">Uncharacterized protein</fullName>
    </submittedName>
</protein>
<evidence type="ECO:0000256" key="1">
    <source>
        <dbReference type="SAM" id="MobiDB-lite"/>
    </source>
</evidence>
<name>A0A8A1MAN0_AJECA</name>
<gene>
    <name evidence="2" type="ORF">I7I51_04467</name>
</gene>
<dbReference type="Proteomes" id="UP000663671">
    <property type="component" value="Chromosome 5"/>
</dbReference>
<reference evidence="2" key="1">
    <citation type="submission" date="2021-01" db="EMBL/GenBank/DDBJ databases">
        <title>Chromosome-level genome assembly of a human fungal pathogen reveals clustering of transcriptionally co-regulated genes.</title>
        <authorList>
            <person name="Voorhies M."/>
            <person name="Cohen S."/>
            <person name="Shea T.P."/>
            <person name="Petrus S."/>
            <person name="Munoz J.F."/>
            <person name="Poplawski S."/>
            <person name="Goldman W.E."/>
            <person name="Michael T."/>
            <person name="Cuomo C.A."/>
            <person name="Sil A."/>
            <person name="Beyhan S."/>
        </authorList>
    </citation>
    <scope>NUCLEOTIDE SEQUENCE</scope>
    <source>
        <strain evidence="2">WU24</strain>
    </source>
</reference>
<dbReference type="VEuPathDB" id="FungiDB:I7I51_04467"/>
<accession>A0A8A1MAN0</accession>